<keyword evidence="6 11" id="KW-0808">Transferase</keyword>
<keyword evidence="5" id="KW-0662">Pyridine nucleotide biosynthesis</keyword>
<dbReference type="EMBL" id="MT631162">
    <property type="protein sequence ID" value="QNO45953.1"/>
    <property type="molecule type" value="Genomic_DNA"/>
</dbReference>
<gene>
    <name evidence="11" type="primary">nadA</name>
    <name evidence="11" type="ORF">DMJHIOCL_00032</name>
</gene>
<dbReference type="Gene3D" id="3.40.50.10800">
    <property type="entry name" value="NadA-like"/>
    <property type="match status" value="3"/>
</dbReference>
<sequence length="332" mass="36594">MGTIIHYHYHYYDNDDENFREVETMQNNIDTRYMERIERLKREKNAVILAHNYERPEIRAVADVVSGSLGLTEAANETSADIIVVCGVNFMAEMAAVLNPDRKIIVPIQNAVCPLAQQLSPRKLRDAKRTNPNSEVLLYLSAHASTIALADCVCTAANALTVAGTMDRGSPILFGPDRGVSYYISKRTGRELIAVPENGACPVHHKISLESLIAAKAAHPGAKVVAHPECRPEVQDHTDYVGSTDGILRFCKEDDAGEFLVATDSGVSHILEKESPEKTFYPISADLVCPRMKVPTLAKLEAALATEKFRVVVPREIADAARMPIERMLELS</sequence>
<keyword evidence="9" id="KW-0411">Iron-sulfur</keyword>
<reference evidence="11" key="1">
    <citation type="submission" date="2020-06" db="EMBL/GenBank/DDBJ databases">
        <title>Unique genomic features of the anaerobic methanotrophic archaea.</title>
        <authorList>
            <person name="Chadwick G.L."/>
            <person name="Skennerton C.T."/>
            <person name="Laso-Perez R."/>
            <person name="Leu A.O."/>
            <person name="Speth D.R."/>
            <person name="Yu H."/>
            <person name="Morgan-Lang C."/>
            <person name="Hatzenpichler R."/>
            <person name="Goudeau D."/>
            <person name="Malmstrom R."/>
            <person name="Brazelton W.J."/>
            <person name="Woyke T."/>
            <person name="Hallam S.J."/>
            <person name="Tyson G.W."/>
            <person name="Wegener G."/>
            <person name="Boetius A."/>
            <person name="Orphan V."/>
        </authorList>
    </citation>
    <scope>NUCLEOTIDE SEQUENCE</scope>
</reference>
<dbReference type="GO" id="GO:0034628">
    <property type="term" value="P:'de novo' NAD+ biosynthetic process from L-aspartate"/>
    <property type="evidence" value="ECO:0007669"/>
    <property type="project" value="TreeGrafter"/>
</dbReference>
<evidence type="ECO:0000256" key="6">
    <source>
        <dbReference type="ARBA" id="ARBA00022679"/>
    </source>
</evidence>
<evidence type="ECO:0000256" key="5">
    <source>
        <dbReference type="ARBA" id="ARBA00022642"/>
    </source>
</evidence>
<dbReference type="AlphaFoldDB" id="A0A7G9YD69"/>
<organism evidence="11">
    <name type="scientific">Candidatus Methanogaster sp. ANME-2c ERB4</name>
    <dbReference type="NCBI Taxonomy" id="2759911"/>
    <lineage>
        <taxon>Archaea</taxon>
        <taxon>Methanobacteriati</taxon>
        <taxon>Methanobacteriota</taxon>
        <taxon>Stenosarchaea group</taxon>
        <taxon>Methanomicrobia</taxon>
        <taxon>Methanosarcinales</taxon>
        <taxon>ANME-2 cluster</taxon>
        <taxon>Candidatus Methanogasteraceae</taxon>
        <taxon>Candidatus Methanogaster</taxon>
    </lineage>
</organism>
<evidence type="ECO:0000256" key="1">
    <source>
        <dbReference type="ARBA" id="ARBA00001966"/>
    </source>
</evidence>
<evidence type="ECO:0000313" key="11">
    <source>
        <dbReference type="EMBL" id="QNO45953.1"/>
    </source>
</evidence>
<dbReference type="PANTHER" id="PTHR30573">
    <property type="entry name" value="QUINOLINATE SYNTHETASE A"/>
    <property type="match status" value="1"/>
</dbReference>
<evidence type="ECO:0000256" key="7">
    <source>
        <dbReference type="ARBA" id="ARBA00022723"/>
    </source>
</evidence>
<keyword evidence="8" id="KW-0408">Iron</keyword>
<proteinExistence type="predicted"/>
<dbReference type="UniPathway" id="UPA00253">
    <property type="reaction ID" value="UER00327"/>
</dbReference>
<evidence type="ECO:0000256" key="10">
    <source>
        <dbReference type="NCBIfam" id="TIGR00550"/>
    </source>
</evidence>
<evidence type="ECO:0000256" key="8">
    <source>
        <dbReference type="ARBA" id="ARBA00023004"/>
    </source>
</evidence>
<keyword evidence="7" id="KW-0479">Metal-binding</keyword>
<evidence type="ECO:0000256" key="3">
    <source>
        <dbReference type="ARBA" id="ARBA00012669"/>
    </source>
</evidence>
<comment type="pathway">
    <text evidence="2">Cofactor biosynthesis; NAD(+) biosynthesis; quinolinate from iminoaspartate: step 1/1.</text>
</comment>
<dbReference type="GO" id="GO:0051539">
    <property type="term" value="F:4 iron, 4 sulfur cluster binding"/>
    <property type="evidence" value="ECO:0007669"/>
    <property type="project" value="UniProtKB-KW"/>
</dbReference>
<comment type="cofactor">
    <cofactor evidence="1">
        <name>[4Fe-4S] cluster</name>
        <dbReference type="ChEBI" id="CHEBI:49883"/>
    </cofactor>
</comment>
<evidence type="ECO:0000256" key="4">
    <source>
        <dbReference type="ARBA" id="ARBA00022485"/>
    </source>
</evidence>
<protein>
    <recommendedName>
        <fullName evidence="3 10">Quinolinate synthase</fullName>
        <ecNumber evidence="3 10">2.5.1.72</ecNumber>
    </recommendedName>
</protein>
<name>A0A7G9YD69_9EURY</name>
<evidence type="ECO:0000256" key="9">
    <source>
        <dbReference type="ARBA" id="ARBA00023014"/>
    </source>
</evidence>
<keyword evidence="4" id="KW-0004">4Fe-4S</keyword>
<dbReference type="Pfam" id="PF02445">
    <property type="entry name" value="NadA"/>
    <property type="match status" value="1"/>
</dbReference>
<dbReference type="NCBIfam" id="NF006878">
    <property type="entry name" value="PRK09375.1-2"/>
    <property type="match status" value="1"/>
</dbReference>
<dbReference type="PANTHER" id="PTHR30573:SF0">
    <property type="entry name" value="QUINOLINATE SYNTHASE, CHLOROPLASTIC"/>
    <property type="match status" value="1"/>
</dbReference>
<dbReference type="NCBIfam" id="TIGR00550">
    <property type="entry name" value="nadA"/>
    <property type="match status" value="1"/>
</dbReference>
<evidence type="ECO:0000256" key="2">
    <source>
        <dbReference type="ARBA" id="ARBA00005065"/>
    </source>
</evidence>
<dbReference type="GO" id="GO:0008987">
    <property type="term" value="F:quinolinate synthetase A activity"/>
    <property type="evidence" value="ECO:0007669"/>
    <property type="project" value="UniProtKB-UniRule"/>
</dbReference>
<dbReference type="GO" id="GO:0046872">
    <property type="term" value="F:metal ion binding"/>
    <property type="evidence" value="ECO:0007669"/>
    <property type="project" value="UniProtKB-KW"/>
</dbReference>
<accession>A0A7G9YD69</accession>
<dbReference type="SUPFAM" id="SSF142754">
    <property type="entry name" value="NadA-like"/>
    <property type="match status" value="1"/>
</dbReference>
<dbReference type="InterPro" id="IPR036094">
    <property type="entry name" value="NadA_sf"/>
</dbReference>
<dbReference type="InterPro" id="IPR003473">
    <property type="entry name" value="NadA"/>
</dbReference>
<dbReference type="EC" id="2.5.1.72" evidence="3 10"/>